<protein>
    <submittedName>
        <fullName evidence="1">Helix-turn-helix transcriptional regulator</fullName>
    </submittedName>
</protein>
<dbReference type="Proteomes" id="UP001596050">
    <property type="component" value="Unassembled WGS sequence"/>
</dbReference>
<gene>
    <name evidence="1" type="ORF">ACFPN5_14435</name>
</gene>
<dbReference type="EMBL" id="JBHSMU010000014">
    <property type="protein sequence ID" value="MFC5461006.1"/>
    <property type="molecule type" value="Genomic_DNA"/>
</dbReference>
<dbReference type="InterPro" id="IPR010260">
    <property type="entry name" value="AlpA"/>
</dbReference>
<reference evidence="2" key="1">
    <citation type="journal article" date="2019" name="Int. J. Syst. Evol. Microbiol.">
        <title>The Global Catalogue of Microorganisms (GCM) 10K type strain sequencing project: providing services to taxonomists for standard genome sequencing and annotation.</title>
        <authorList>
            <consortium name="The Broad Institute Genomics Platform"/>
            <consortium name="The Broad Institute Genome Sequencing Center for Infectious Disease"/>
            <person name="Wu L."/>
            <person name="Ma J."/>
        </authorList>
    </citation>
    <scope>NUCLEOTIDE SEQUENCE [LARGE SCALE GENOMIC DNA]</scope>
    <source>
        <strain evidence="2">KACC 12649</strain>
    </source>
</reference>
<organism evidence="1 2">
    <name type="scientific">Massilia niabensis</name>
    <dbReference type="NCBI Taxonomy" id="544910"/>
    <lineage>
        <taxon>Bacteria</taxon>
        <taxon>Pseudomonadati</taxon>
        <taxon>Pseudomonadota</taxon>
        <taxon>Betaproteobacteria</taxon>
        <taxon>Burkholderiales</taxon>
        <taxon>Oxalobacteraceae</taxon>
        <taxon>Telluria group</taxon>
        <taxon>Massilia</taxon>
    </lineage>
</organism>
<proteinExistence type="predicted"/>
<name>A0ABW0L6M4_9BURK</name>
<evidence type="ECO:0000313" key="1">
    <source>
        <dbReference type="EMBL" id="MFC5461006.1"/>
    </source>
</evidence>
<comment type="caution">
    <text evidence="1">The sequence shown here is derived from an EMBL/GenBank/DDBJ whole genome shotgun (WGS) entry which is preliminary data.</text>
</comment>
<evidence type="ECO:0000313" key="2">
    <source>
        <dbReference type="Proteomes" id="UP001596050"/>
    </source>
</evidence>
<sequence>MIVADSAARPLGRVLINRKQLLQKVPMCERTILDMEKRGEFPRRFSVTPRLVAWDLLEVDDWIAHHQAASIQQPAPGTR</sequence>
<accession>A0ABW0L6M4</accession>
<keyword evidence="2" id="KW-1185">Reference proteome</keyword>
<dbReference type="RefSeq" id="WP_379784427.1">
    <property type="nucleotide sequence ID" value="NZ_JBHSMU010000014.1"/>
</dbReference>
<dbReference type="Pfam" id="PF05930">
    <property type="entry name" value="Phage_AlpA"/>
    <property type="match status" value="1"/>
</dbReference>